<evidence type="ECO:0000256" key="1">
    <source>
        <dbReference type="SAM" id="MobiDB-lite"/>
    </source>
</evidence>
<comment type="caution">
    <text evidence="2">The sequence shown here is derived from an EMBL/GenBank/DDBJ whole genome shotgun (WGS) entry which is preliminary data.</text>
</comment>
<evidence type="ECO:0008006" key="4">
    <source>
        <dbReference type="Google" id="ProtNLM"/>
    </source>
</evidence>
<accession>A0A6B0GN56</accession>
<protein>
    <recommendedName>
        <fullName evidence="4">AbrB/MazE/SpoVT family DNA-binding domain-containing protein</fullName>
    </recommendedName>
</protein>
<organism evidence="2 3">
    <name type="scientific">Halomarina oriensis</name>
    <dbReference type="NCBI Taxonomy" id="671145"/>
    <lineage>
        <taxon>Archaea</taxon>
        <taxon>Methanobacteriati</taxon>
        <taxon>Methanobacteriota</taxon>
        <taxon>Stenosarchaea group</taxon>
        <taxon>Halobacteria</taxon>
        <taxon>Halobacteriales</taxon>
        <taxon>Natronomonadaceae</taxon>
        <taxon>Halomarina</taxon>
    </lineage>
</organism>
<gene>
    <name evidence="2" type="ORF">GQS65_10570</name>
</gene>
<name>A0A6B0GN56_9EURY</name>
<dbReference type="Proteomes" id="UP000451471">
    <property type="component" value="Unassembled WGS sequence"/>
</dbReference>
<dbReference type="RefSeq" id="WP_158204557.1">
    <property type="nucleotide sequence ID" value="NZ_WSZK01000015.1"/>
</dbReference>
<dbReference type="OrthoDB" id="190239at2157"/>
<feature type="region of interest" description="Disordered" evidence="1">
    <location>
        <begin position="1"/>
        <end position="20"/>
    </location>
</feature>
<sequence>MVRKKKLSPSGAKDENGEYHNVHLNLHEDELTVAGMEIGDEVYVRVRDNKIIIQKASEEEEIEHEF</sequence>
<proteinExistence type="predicted"/>
<evidence type="ECO:0000313" key="3">
    <source>
        <dbReference type="Proteomes" id="UP000451471"/>
    </source>
</evidence>
<reference evidence="2 3" key="1">
    <citation type="submission" date="2019-12" db="EMBL/GenBank/DDBJ databases">
        <title>Halocatena pleomorpha gen. nov. sp. nov., an extremely halophilic archaeon of family Halobacteriaceae isolated from saltpan soil.</title>
        <authorList>
            <person name="Pal Y."/>
            <person name="Verma A."/>
            <person name="Krishnamurthi S."/>
            <person name="Kumar P."/>
        </authorList>
    </citation>
    <scope>NUCLEOTIDE SEQUENCE [LARGE SCALE GENOMIC DNA]</scope>
    <source>
        <strain evidence="2 3">JCM 16495</strain>
    </source>
</reference>
<evidence type="ECO:0000313" key="2">
    <source>
        <dbReference type="EMBL" id="MWG34929.1"/>
    </source>
</evidence>
<dbReference type="AlphaFoldDB" id="A0A6B0GN56"/>
<keyword evidence="3" id="KW-1185">Reference proteome</keyword>
<dbReference type="EMBL" id="WSZK01000015">
    <property type="protein sequence ID" value="MWG34929.1"/>
    <property type="molecule type" value="Genomic_DNA"/>
</dbReference>